<evidence type="ECO:0000313" key="10">
    <source>
        <dbReference type="Proteomes" id="UP000183028"/>
    </source>
</evidence>
<feature type="transmembrane region" description="Helical" evidence="7">
    <location>
        <begin position="174"/>
        <end position="195"/>
    </location>
</feature>
<feature type="domain" description="EamA" evidence="8">
    <location>
        <begin position="145"/>
        <end position="277"/>
    </location>
</feature>
<feature type="transmembrane region" description="Helical" evidence="7">
    <location>
        <begin position="207"/>
        <end position="227"/>
    </location>
</feature>
<dbReference type="InterPro" id="IPR000620">
    <property type="entry name" value="EamA_dom"/>
</dbReference>
<dbReference type="InterPro" id="IPR051258">
    <property type="entry name" value="Diverse_Substrate_Transporter"/>
</dbReference>
<evidence type="ECO:0000256" key="3">
    <source>
        <dbReference type="ARBA" id="ARBA00022475"/>
    </source>
</evidence>
<organism evidence="9 10">
    <name type="scientific">Sharpea azabuensis</name>
    <dbReference type="NCBI Taxonomy" id="322505"/>
    <lineage>
        <taxon>Bacteria</taxon>
        <taxon>Bacillati</taxon>
        <taxon>Bacillota</taxon>
        <taxon>Erysipelotrichia</taxon>
        <taxon>Erysipelotrichales</taxon>
        <taxon>Coprobacillaceae</taxon>
        <taxon>Sharpea</taxon>
    </lineage>
</organism>
<dbReference type="RefSeq" id="WP_074732561.1">
    <property type="nucleotide sequence ID" value="NZ_FNYK01000055.1"/>
</dbReference>
<evidence type="ECO:0000256" key="1">
    <source>
        <dbReference type="ARBA" id="ARBA00004651"/>
    </source>
</evidence>
<evidence type="ECO:0000256" key="5">
    <source>
        <dbReference type="ARBA" id="ARBA00022989"/>
    </source>
</evidence>
<name>A0A1H6VX04_9FIRM</name>
<dbReference type="Proteomes" id="UP000183028">
    <property type="component" value="Unassembled WGS sequence"/>
</dbReference>
<reference evidence="10" key="1">
    <citation type="submission" date="2016-10" db="EMBL/GenBank/DDBJ databases">
        <authorList>
            <person name="Varghese N."/>
        </authorList>
    </citation>
    <scope>NUCLEOTIDE SEQUENCE [LARGE SCALE GENOMIC DNA]</scope>
    <source>
        <strain evidence="10">DSM 20406</strain>
    </source>
</reference>
<keyword evidence="4 7" id="KW-0812">Transmembrane</keyword>
<comment type="subcellular location">
    <subcellularLocation>
        <location evidence="1">Cell membrane</location>
        <topology evidence="1">Multi-pass membrane protein</topology>
    </subcellularLocation>
</comment>
<feature type="transmembrane region" description="Helical" evidence="7">
    <location>
        <begin position="94"/>
        <end position="112"/>
    </location>
</feature>
<dbReference type="EMBL" id="FNYK01000055">
    <property type="protein sequence ID" value="SEJ09169.1"/>
    <property type="molecule type" value="Genomic_DNA"/>
</dbReference>
<keyword evidence="10" id="KW-1185">Reference proteome</keyword>
<feature type="transmembrane region" description="Helical" evidence="7">
    <location>
        <begin position="262"/>
        <end position="280"/>
    </location>
</feature>
<feature type="transmembrane region" description="Helical" evidence="7">
    <location>
        <begin position="34"/>
        <end position="55"/>
    </location>
</feature>
<dbReference type="STRING" id="322505.SAMN04487836_12610"/>
<dbReference type="InterPro" id="IPR037185">
    <property type="entry name" value="EmrE-like"/>
</dbReference>
<evidence type="ECO:0000313" key="9">
    <source>
        <dbReference type="EMBL" id="SEJ09169.1"/>
    </source>
</evidence>
<sequence>MNTRTKYNLLLVLTAMIWGSAFVAQKSGGTIGGFTYNGIRTLLGGLVLIPIYFLLRKNKEMKTSIMGGIFCGLALFIASNLQQFGINNTSASKAGFITSLYAIIVPFLSIFLHKKIRPIVWVSVVISLAGLYLLNYSAEGLSINIGDIQLMLCALAFAFQILIIDHYSDHVNGVLMSATQFIVAGLLSIVCMFLFEKPQINDILASWWPIVYAGVFSCAIAYTLQIVGQRHVPPTEASLIFCLESVFSLLAGTIFLHERMKAINYIGCLLIFIAVVLSQWPKKAER</sequence>
<dbReference type="PANTHER" id="PTHR42920">
    <property type="entry name" value="OS03G0707200 PROTEIN-RELATED"/>
    <property type="match status" value="1"/>
</dbReference>
<feature type="domain" description="EamA" evidence="8">
    <location>
        <begin position="7"/>
        <end position="135"/>
    </location>
</feature>
<protein>
    <submittedName>
        <fullName evidence="9">Permease of the drug/metabolite transporter (DMT) superfamily</fullName>
    </submittedName>
</protein>
<dbReference type="GO" id="GO:0005886">
    <property type="term" value="C:plasma membrane"/>
    <property type="evidence" value="ECO:0007669"/>
    <property type="project" value="UniProtKB-SubCell"/>
</dbReference>
<evidence type="ECO:0000256" key="4">
    <source>
        <dbReference type="ARBA" id="ARBA00022692"/>
    </source>
</evidence>
<proteinExistence type="inferred from homology"/>
<gene>
    <name evidence="9" type="ORF">SAMN04487834_10555</name>
</gene>
<evidence type="ECO:0000259" key="8">
    <source>
        <dbReference type="Pfam" id="PF00892"/>
    </source>
</evidence>
<feature type="transmembrane region" description="Helical" evidence="7">
    <location>
        <begin position="119"/>
        <end position="136"/>
    </location>
</feature>
<accession>A0A1H6VX04</accession>
<evidence type="ECO:0000256" key="6">
    <source>
        <dbReference type="ARBA" id="ARBA00023136"/>
    </source>
</evidence>
<feature type="transmembrane region" description="Helical" evidence="7">
    <location>
        <begin position="239"/>
        <end position="256"/>
    </location>
</feature>
<keyword evidence="3" id="KW-1003">Cell membrane</keyword>
<dbReference type="OrthoDB" id="9804865at2"/>
<dbReference type="PANTHER" id="PTHR42920:SF5">
    <property type="entry name" value="EAMA DOMAIN-CONTAINING PROTEIN"/>
    <property type="match status" value="1"/>
</dbReference>
<dbReference type="AlphaFoldDB" id="A0A1H6VX04"/>
<feature type="transmembrane region" description="Helical" evidence="7">
    <location>
        <begin position="64"/>
        <end position="82"/>
    </location>
</feature>
<dbReference type="Gene3D" id="1.10.3730.20">
    <property type="match status" value="1"/>
</dbReference>
<dbReference type="Pfam" id="PF00892">
    <property type="entry name" value="EamA"/>
    <property type="match status" value="2"/>
</dbReference>
<dbReference type="SUPFAM" id="SSF103481">
    <property type="entry name" value="Multidrug resistance efflux transporter EmrE"/>
    <property type="match status" value="2"/>
</dbReference>
<dbReference type="eggNOG" id="COG0697">
    <property type="taxonomic scope" value="Bacteria"/>
</dbReference>
<comment type="similarity">
    <text evidence="2">Belongs to the EamA transporter family.</text>
</comment>
<evidence type="ECO:0000256" key="7">
    <source>
        <dbReference type="SAM" id="Phobius"/>
    </source>
</evidence>
<keyword evidence="6 7" id="KW-0472">Membrane</keyword>
<evidence type="ECO:0000256" key="2">
    <source>
        <dbReference type="ARBA" id="ARBA00007362"/>
    </source>
</evidence>
<keyword evidence="5 7" id="KW-1133">Transmembrane helix</keyword>